<evidence type="ECO:0000313" key="8">
    <source>
        <dbReference type="Proteomes" id="UP000289738"/>
    </source>
</evidence>
<feature type="signal peptide" evidence="6">
    <location>
        <begin position="1"/>
        <end position="19"/>
    </location>
</feature>
<feature type="disulfide bond" evidence="5">
    <location>
        <begin position="82"/>
        <end position="92"/>
    </location>
</feature>
<feature type="disulfide bond" evidence="5">
    <location>
        <begin position="181"/>
        <end position="190"/>
    </location>
</feature>
<feature type="disulfide bond" evidence="5">
    <location>
        <begin position="154"/>
        <end position="214"/>
    </location>
</feature>
<dbReference type="SUPFAM" id="SSF49870">
    <property type="entry name" value="Osmotin, thaumatin-like protein"/>
    <property type="match status" value="1"/>
</dbReference>
<dbReference type="GO" id="GO:0005576">
    <property type="term" value="C:extracellular region"/>
    <property type="evidence" value="ECO:0007669"/>
    <property type="project" value="UniProtKB-SubCell"/>
</dbReference>
<dbReference type="PIRSF" id="PIRSF002703">
    <property type="entry name" value="Thaumatin"/>
    <property type="match status" value="1"/>
</dbReference>
<evidence type="ECO:0000313" key="7">
    <source>
        <dbReference type="EMBL" id="RYQ82814.1"/>
    </source>
</evidence>
<dbReference type="Pfam" id="PF00314">
    <property type="entry name" value="Thaumatin"/>
    <property type="match status" value="1"/>
</dbReference>
<comment type="caution">
    <text evidence="7">The sequence shown here is derived from an EMBL/GenBank/DDBJ whole genome shotgun (WGS) entry which is preliminary data.</text>
</comment>
<organism evidence="7 8">
    <name type="scientific">Arachis hypogaea</name>
    <name type="common">Peanut</name>
    <dbReference type="NCBI Taxonomy" id="3818"/>
    <lineage>
        <taxon>Eukaryota</taxon>
        <taxon>Viridiplantae</taxon>
        <taxon>Streptophyta</taxon>
        <taxon>Embryophyta</taxon>
        <taxon>Tracheophyta</taxon>
        <taxon>Spermatophyta</taxon>
        <taxon>Magnoliopsida</taxon>
        <taxon>eudicotyledons</taxon>
        <taxon>Gunneridae</taxon>
        <taxon>Pentapetalae</taxon>
        <taxon>rosids</taxon>
        <taxon>fabids</taxon>
        <taxon>Fabales</taxon>
        <taxon>Fabaceae</taxon>
        <taxon>Papilionoideae</taxon>
        <taxon>50 kb inversion clade</taxon>
        <taxon>dalbergioids sensu lato</taxon>
        <taxon>Dalbergieae</taxon>
        <taxon>Pterocarpus clade</taxon>
        <taxon>Arachis</taxon>
    </lineage>
</organism>
<dbReference type="PRINTS" id="PR00347">
    <property type="entry name" value="THAUMATIN"/>
</dbReference>
<keyword evidence="8" id="KW-1185">Reference proteome</keyword>
<dbReference type="CDD" id="cd09218">
    <property type="entry name" value="TLP-PA"/>
    <property type="match status" value="1"/>
</dbReference>
<evidence type="ECO:0000256" key="1">
    <source>
        <dbReference type="ARBA" id="ARBA00004613"/>
    </source>
</evidence>
<evidence type="ECO:0008006" key="9">
    <source>
        <dbReference type="Google" id="ProtNLM"/>
    </source>
</evidence>
<dbReference type="STRING" id="3818.A0A444WZD0"/>
<evidence type="ECO:0000256" key="6">
    <source>
        <dbReference type="SAM" id="SignalP"/>
    </source>
</evidence>
<accession>A0A444WZD0</accession>
<dbReference type="AlphaFoldDB" id="A0A444WZD0"/>
<comment type="subcellular location">
    <subcellularLocation>
        <location evidence="1">Secreted</location>
    </subcellularLocation>
</comment>
<dbReference type="SMART" id="SM00205">
    <property type="entry name" value="THN"/>
    <property type="match status" value="1"/>
</dbReference>
<dbReference type="OrthoDB" id="430315at2759"/>
<name>A0A444WZD0_ARAHY</name>
<keyword evidence="4 5" id="KW-1015">Disulfide bond</keyword>
<dbReference type="SMR" id="A0A444WZD0"/>
<sequence length="289" mass="30860">MANPYSAVLKLTFIFLVIASAPELGGSSKSVTIVNYCKETVWPGITPSENFSGDGFTLKPGQSAVYTAPAGWSGRIWARTGCDFDKNGNGDCQTGGCGGNINCTGPGTPPSTIAEFTLGDGKPDFYDVSLVDGFNLPIAVKAVNGSGNCSTAGCDGDLRNNCPSQLTVKKNDKVIACRSACDVFNTDEYCCRGIYEDPAMCSSSNYSKIFKQVCPVAYSFARDDPTSVMTCTGADFIVTFCGSRNQTVCSYHGKQLLCNGSNSKGFKTKPDWWWVFLLLVAYVSKLCLS</sequence>
<evidence type="ECO:0000256" key="5">
    <source>
        <dbReference type="PIRSR" id="PIRSR002703-1"/>
    </source>
</evidence>
<dbReference type="EMBL" id="SDMP01000020">
    <property type="protein sequence ID" value="RYQ82814.1"/>
    <property type="molecule type" value="Genomic_DNA"/>
</dbReference>
<protein>
    <recommendedName>
        <fullName evidence="9">Thaumatin-like protein</fullName>
    </recommendedName>
</protein>
<comment type="similarity">
    <text evidence="2">Belongs to the thaumatin family.</text>
</comment>
<feature type="disulfide bond" evidence="5">
    <location>
        <begin position="97"/>
        <end position="103"/>
    </location>
</feature>
<feature type="disulfide bond" evidence="5">
    <location>
        <begin position="149"/>
        <end position="231"/>
    </location>
</feature>
<dbReference type="FunFam" id="2.60.110.10:FF:000002">
    <property type="entry name" value="Thaumatin-like protein 1a"/>
    <property type="match status" value="1"/>
</dbReference>
<feature type="disulfide bond" evidence="5">
    <location>
        <begin position="191"/>
        <end position="201"/>
    </location>
</feature>
<proteinExistence type="inferred from homology"/>
<evidence type="ECO:0000256" key="4">
    <source>
        <dbReference type="ARBA" id="ARBA00023157"/>
    </source>
</evidence>
<feature type="disulfide bond" evidence="5">
    <location>
        <begin position="37"/>
        <end position="241"/>
    </location>
</feature>
<dbReference type="Gramene" id="arahy.Tifrunner.gnm2.ann2.Ah20g106600.1">
    <property type="protein sequence ID" value="arahy.Tifrunner.gnm2.ann2.Ah20g106600.1-CDS"/>
    <property type="gene ID" value="arahy.Tifrunner.gnm2.ann2.Ah20g106600"/>
</dbReference>
<dbReference type="InterPro" id="IPR001938">
    <property type="entry name" value="Thaumatin"/>
</dbReference>
<dbReference type="Gene3D" id="2.60.110.10">
    <property type="entry name" value="Thaumatin"/>
    <property type="match status" value="1"/>
</dbReference>
<gene>
    <name evidence="7" type="ORF">Ahy_B10g101382</name>
</gene>
<dbReference type="InterPro" id="IPR037176">
    <property type="entry name" value="Osmotin/thaumatin-like_sf"/>
</dbReference>
<evidence type="ECO:0000256" key="2">
    <source>
        <dbReference type="ARBA" id="ARBA00010607"/>
    </source>
</evidence>
<keyword evidence="3" id="KW-0964">Secreted</keyword>
<evidence type="ECO:0000256" key="3">
    <source>
        <dbReference type="ARBA" id="ARBA00022525"/>
    </source>
</evidence>
<dbReference type="Proteomes" id="UP000289738">
    <property type="component" value="Chromosome B10"/>
</dbReference>
<dbReference type="PROSITE" id="PS51367">
    <property type="entry name" value="THAUMATIN_2"/>
    <property type="match status" value="1"/>
</dbReference>
<feature type="disulfide bond" evidence="5">
    <location>
        <begin position="162"/>
        <end position="177"/>
    </location>
</feature>
<reference evidence="7 8" key="1">
    <citation type="submission" date="2019-01" db="EMBL/GenBank/DDBJ databases">
        <title>Sequencing of cultivated peanut Arachis hypogaea provides insights into genome evolution and oil improvement.</title>
        <authorList>
            <person name="Chen X."/>
        </authorList>
    </citation>
    <scope>NUCLEOTIDE SEQUENCE [LARGE SCALE GENOMIC DNA]</scope>
    <source>
        <strain evidence="8">cv. Fuhuasheng</strain>
        <tissue evidence="7">Leaves</tissue>
    </source>
</reference>
<keyword evidence="6" id="KW-0732">Signal</keyword>
<feature type="chain" id="PRO_5018969892" description="Thaumatin-like protein" evidence="6">
    <location>
        <begin position="20"/>
        <end position="289"/>
    </location>
</feature>
<dbReference type="PANTHER" id="PTHR31048">
    <property type="entry name" value="OS03G0233200 PROTEIN"/>
    <property type="match status" value="1"/>
</dbReference>